<feature type="domain" description="Methyltransferase" evidence="3">
    <location>
        <begin position="46"/>
        <end position="138"/>
    </location>
</feature>
<evidence type="ECO:0000256" key="1">
    <source>
        <dbReference type="ARBA" id="ARBA00022603"/>
    </source>
</evidence>
<dbReference type="Pfam" id="PF13649">
    <property type="entry name" value="Methyltransf_25"/>
    <property type="match status" value="1"/>
</dbReference>
<evidence type="ECO:0000259" key="3">
    <source>
        <dbReference type="Pfam" id="PF13649"/>
    </source>
</evidence>
<accession>A0A5S5DTE4</accession>
<dbReference type="InterPro" id="IPR029063">
    <property type="entry name" value="SAM-dependent_MTases_sf"/>
</dbReference>
<organism evidence="4 5">
    <name type="scientific">Tenacibaculum adriaticum</name>
    <dbReference type="NCBI Taxonomy" id="413713"/>
    <lineage>
        <taxon>Bacteria</taxon>
        <taxon>Pseudomonadati</taxon>
        <taxon>Bacteroidota</taxon>
        <taxon>Flavobacteriia</taxon>
        <taxon>Flavobacteriales</taxon>
        <taxon>Flavobacteriaceae</taxon>
        <taxon>Tenacibaculum</taxon>
    </lineage>
</organism>
<gene>
    <name evidence="4" type="ORF">C7447_102480</name>
</gene>
<reference evidence="4 5" key="1">
    <citation type="submission" date="2019-07" db="EMBL/GenBank/DDBJ databases">
        <title>Genomic Encyclopedia of Type Strains, Phase IV (KMG-IV): sequencing the most valuable type-strain genomes for metagenomic binning, comparative biology and taxonomic classification.</title>
        <authorList>
            <person name="Goeker M."/>
        </authorList>
    </citation>
    <scope>NUCLEOTIDE SEQUENCE [LARGE SCALE GENOMIC DNA]</scope>
    <source>
        <strain evidence="4 5">DSM 18961</strain>
    </source>
</reference>
<keyword evidence="2 4" id="KW-0808">Transferase</keyword>
<dbReference type="EMBL" id="VNIA01000002">
    <property type="protein sequence ID" value="TYP99161.1"/>
    <property type="molecule type" value="Genomic_DNA"/>
</dbReference>
<keyword evidence="5" id="KW-1185">Reference proteome</keyword>
<comment type="caution">
    <text evidence="4">The sequence shown here is derived from an EMBL/GenBank/DDBJ whole genome shotgun (WGS) entry which is preliminary data.</text>
</comment>
<keyword evidence="1 4" id="KW-0489">Methyltransferase</keyword>
<sequence length="209" mass="24498">MNKENITYQTWNKVAQKYEDKFMSSSVYTYSFDALLQHTKIQNAKILDVGCGPGNITKYPLERNPNFNITGIDFSENMIELAKKNNPETDFKVLDCRNIDNLKQKYDVIIYGFCFPYISKEETIKLIKKSKTLLNENGLIFISTMIDDYDKSEYKTSSSGDKIYTYYHQENDLVEELKINNFKLLENYKKEYTKNNVVIATDLFLIAKR</sequence>
<name>A0A5S5DTE4_9FLAO</name>
<dbReference type="AlphaFoldDB" id="A0A5S5DTE4"/>
<dbReference type="GO" id="GO:0008168">
    <property type="term" value="F:methyltransferase activity"/>
    <property type="evidence" value="ECO:0007669"/>
    <property type="project" value="UniProtKB-KW"/>
</dbReference>
<dbReference type="CDD" id="cd02440">
    <property type="entry name" value="AdoMet_MTases"/>
    <property type="match status" value="1"/>
</dbReference>
<protein>
    <submittedName>
        <fullName evidence="4">Methyltransferase family protein</fullName>
    </submittedName>
</protein>
<evidence type="ECO:0000313" key="5">
    <source>
        <dbReference type="Proteomes" id="UP000323136"/>
    </source>
</evidence>
<dbReference type="PANTHER" id="PTHR43861:SF1">
    <property type="entry name" value="TRANS-ACONITATE 2-METHYLTRANSFERASE"/>
    <property type="match status" value="1"/>
</dbReference>
<dbReference type="PANTHER" id="PTHR43861">
    <property type="entry name" value="TRANS-ACONITATE 2-METHYLTRANSFERASE-RELATED"/>
    <property type="match status" value="1"/>
</dbReference>
<evidence type="ECO:0000313" key="4">
    <source>
        <dbReference type="EMBL" id="TYP99161.1"/>
    </source>
</evidence>
<dbReference type="Gene3D" id="3.40.50.150">
    <property type="entry name" value="Vaccinia Virus protein VP39"/>
    <property type="match status" value="1"/>
</dbReference>
<proteinExistence type="predicted"/>
<evidence type="ECO:0000256" key="2">
    <source>
        <dbReference type="ARBA" id="ARBA00022679"/>
    </source>
</evidence>
<dbReference type="Proteomes" id="UP000323136">
    <property type="component" value="Unassembled WGS sequence"/>
</dbReference>
<dbReference type="InterPro" id="IPR041698">
    <property type="entry name" value="Methyltransf_25"/>
</dbReference>
<dbReference type="GO" id="GO:0032259">
    <property type="term" value="P:methylation"/>
    <property type="evidence" value="ECO:0007669"/>
    <property type="project" value="UniProtKB-KW"/>
</dbReference>
<dbReference type="SUPFAM" id="SSF53335">
    <property type="entry name" value="S-adenosyl-L-methionine-dependent methyltransferases"/>
    <property type="match status" value="1"/>
</dbReference>